<dbReference type="RefSeq" id="WP_078695795.1">
    <property type="nucleotide sequence ID" value="NZ_FUYH01000004.1"/>
</dbReference>
<evidence type="ECO:0000256" key="4">
    <source>
        <dbReference type="ARBA" id="ARBA00011233"/>
    </source>
</evidence>
<feature type="domain" description="Nucleoside phosphorylase" evidence="10">
    <location>
        <begin position="24"/>
        <end position="269"/>
    </location>
</feature>
<dbReference type="Gene3D" id="3.40.50.1580">
    <property type="entry name" value="Nucleoside phosphorylase domain"/>
    <property type="match status" value="1"/>
</dbReference>
<dbReference type="GO" id="GO:0009116">
    <property type="term" value="P:nucleoside metabolic process"/>
    <property type="evidence" value="ECO:0007669"/>
    <property type="project" value="InterPro"/>
</dbReference>
<dbReference type="PROSITE" id="PS01240">
    <property type="entry name" value="PNP_MTAP_2"/>
    <property type="match status" value="1"/>
</dbReference>
<name>A0A1T4WZV4_9CLOT</name>
<dbReference type="EC" id="2.4.2.1" evidence="9"/>
<dbReference type="AlphaFoldDB" id="A0A1T4WZV4"/>
<comment type="catalytic activity">
    <reaction evidence="8">
        <text>a purine 2'-deoxy-D-ribonucleoside + phosphate = a purine nucleobase + 2-deoxy-alpha-D-ribose 1-phosphate</text>
        <dbReference type="Rhea" id="RHEA:36431"/>
        <dbReference type="ChEBI" id="CHEBI:26386"/>
        <dbReference type="ChEBI" id="CHEBI:43474"/>
        <dbReference type="ChEBI" id="CHEBI:57259"/>
        <dbReference type="ChEBI" id="CHEBI:142361"/>
        <dbReference type="EC" id="2.4.2.1"/>
    </reaction>
</comment>
<dbReference type="PANTHER" id="PTHR11904">
    <property type="entry name" value="METHYLTHIOADENOSINE/PURINE NUCLEOSIDE PHOSPHORYLASE"/>
    <property type="match status" value="1"/>
</dbReference>
<dbReference type="NCBIfam" id="TIGR01697">
    <property type="entry name" value="PNPH-PUNA-XAPA"/>
    <property type="match status" value="1"/>
</dbReference>
<dbReference type="GO" id="GO:0005737">
    <property type="term" value="C:cytoplasm"/>
    <property type="evidence" value="ECO:0007669"/>
    <property type="project" value="TreeGrafter"/>
</dbReference>
<dbReference type="NCBIfam" id="NF006054">
    <property type="entry name" value="PRK08202.1"/>
    <property type="match status" value="1"/>
</dbReference>
<dbReference type="Pfam" id="PF01048">
    <property type="entry name" value="PNP_UDP_1"/>
    <property type="match status" value="1"/>
</dbReference>
<evidence type="ECO:0000259" key="10">
    <source>
        <dbReference type="Pfam" id="PF01048"/>
    </source>
</evidence>
<dbReference type="InterPro" id="IPR018099">
    <property type="entry name" value="Purine_phosphorylase-2_CS"/>
</dbReference>
<dbReference type="FunFam" id="3.40.50.1580:FF:000010">
    <property type="entry name" value="Purine nucleoside phosphorylase"/>
    <property type="match status" value="1"/>
</dbReference>
<dbReference type="UniPathway" id="UPA00606"/>
<evidence type="ECO:0000256" key="2">
    <source>
        <dbReference type="ARBA" id="ARBA00005058"/>
    </source>
</evidence>
<evidence type="ECO:0000256" key="8">
    <source>
        <dbReference type="ARBA" id="ARBA00048556"/>
    </source>
</evidence>
<dbReference type="GO" id="GO:0004731">
    <property type="term" value="F:purine-nucleoside phosphorylase activity"/>
    <property type="evidence" value="ECO:0007669"/>
    <property type="project" value="UniProtKB-EC"/>
</dbReference>
<evidence type="ECO:0000256" key="7">
    <source>
        <dbReference type="ARBA" id="ARBA00022679"/>
    </source>
</evidence>
<protein>
    <recommendedName>
        <fullName evidence="9">Purine nucleoside phosphorylase</fullName>
        <ecNumber evidence="9">2.4.2.1</ecNumber>
    </recommendedName>
    <alternativeName>
        <fullName evidence="9">Inosine-guanosine phosphorylase</fullName>
    </alternativeName>
</protein>
<sequence length="272" mass="29913">MDYIDMINEAKKYIEGKLEKKLDAAVILGSGLSSLVEEMSNTTSIKYTDIPHFPQSTVAGHAGEFVIGNIGSKYIIAMNGRFHFYEGYDLKQVTFPIRVMRALGVEKLIVTNACGGMNENFEAGDLMIITDHINMIGTNPLIGKNFDELGPRFPDMSQPYNKELIKLTKDVAKKLNINVREGVYVAVSGPMYETPAELRMLRLLGADAVGMSTVPEVIVANHGGMKVLGVSVITDMAIADNLEPLDHSRVVETANRAKTKFVSLIKETIINM</sequence>
<evidence type="ECO:0000256" key="9">
    <source>
        <dbReference type="PIRNR" id="PIRNR000477"/>
    </source>
</evidence>
<keyword evidence="6 9" id="KW-0328">Glycosyltransferase</keyword>
<dbReference type="InterPro" id="IPR035994">
    <property type="entry name" value="Nucleoside_phosphorylase_sf"/>
</dbReference>
<dbReference type="OrthoDB" id="1523230at2"/>
<proteinExistence type="inferred from homology"/>
<dbReference type="EMBL" id="FUYH01000004">
    <property type="protein sequence ID" value="SKA82141.1"/>
    <property type="molecule type" value="Genomic_DNA"/>
</dbReference>
<evidence type="ECO:0000313" key="11">
    <source>
        <dbReference type="EMBL" id="SKA82141.1"/>
    </source>
</evidence>
<dbReference type="Proteomes" id="UP000190105">
    <property type="component" value="Unassembled WGS sequence"/>
</dbReference>
<dbReference type="PANTHER" id="PTHR11904:SF9">
    <property type="entry name" value="PURINE NUCLEOSIDE PHOSPHORYLASE-RELATED"/>
    <property type="match status" value="1"/>
</dbReference>
<organism evidence="11 12">
    <name type="scientific">Caloramator quimbayensis</name>
    <dbReference type="NCBI Taxonomy" id="1147123"/>
    <lineage>
        <taxon>Bacteria</taxon>
        <taxon>Bacillati</taxon>
        <taxon>Bacillota</taxon>
        <taxon>Clostridia</taxon>
        <taxon>Eubacteriales</taxon>
        <taxon>Clostridiaceae</taxon>
        <taxon>Caloramator</taxon>
    </lineage>
</organism>
<dbReference type="NCBIfam" id="TIGR01700">
    <property type="entry name" value="PNPH"/>
    <property type="match status" value="1"/>
</dbReference>
<accession>A0A1T4WZV4</accession>
<keyword evidence="5" id="KW-0597">Phosphoprotein</keyword>
<dbReference type="PIRSF" id="PIRSF000477">
    <property type="entry name" value="PurNPase"/>
    <property type="match status" value="1"/>
</dbReference>
<keyword evidence="7 9" id="KW-0808">Transferase</keyword>
<keyword evidence="12" id="KW-1185">Reference proteome</keyword>
<evidence type="ECO:0000256" key="3">
    <source>
        <dbReference type="ARBA" id="ARBA00006751"/>
    </source>
</evidence>
<comment type="similarity">
    <text evidence="3 9">Belongs to the PNP/MTAP phosphorylase family.</text>
</comment>
<dbReference type="STRING" id="1147123.SAMN05443428_104167"/>
<gene>
    <name evidence="11" type="ORF">SAMN05443428_104167</name>
</gene>
<evidence type="ECO:0000313" key="12">
    <source>
        <dbReference type="Proteomes" id="UP000190105"/>
    </source>
</evidence>
<comment type="pathway">
    <text evidence="2 9">Purine metabolism; purine nucleoside salvage.</text>
</comment>
<comment type="subunit">
    <text evidence="4">Homotrimer.</text>
</comment>
<evidence type="ECO:0000256" key="6">
    <source>
        <dbReference type="ARBA" id="ARBA00022676"/>
    </source>
</evidence>
<reference evidence="12" key="1">
    <citation type="submission" date="2017-02" db="EMBL/GenBank/DDBJ databases">
        <authorList>
            <person name="Varghese N."/>
            <person name="Submissions S."/>
        </authorList>
    </citation>
    <scope>NUCLEOTIDE SEQUENCE [LARGE SCALE GENOMIC DNA]</scope>
    <source>
        <strain evidence="12">USBA 833</strain>
    </source>
</reference>
<dbReference type="InterPro" id="IPR000845">
    <property type="entry name" value="Nucleoside_phosphorylase_d"/>
</dbReference>
<dbReference type="InterPro" id="IPR011268">
    <property type="entry name" value="Purine_phosphorylase"/>
</dbReference>
<evidence type="ECO:0000256" key="1">
    <source>
        <dbReference type="ARBA" id="ARBA00002678"/>
    </source>
</evidence>
<dbReference type="InterPro" id="IPR011270">
    <property type="entry name" value="Pur_Nuc_Pase_Ino/Guo-sp"/>
</dbReference>
<dbReference type="CDD" id="cd09009">
    <property type="entry name" value="PNP-EcPNPII_like"/>
    <property type="match status" value="1"/>
</dbReference>
<dbReference type="SUPFAM" id="SSF53167">
    <property type="entry name" value="Purine and uridine phosphorylases"/>
    <property type="match status" value="1"/>
</dbReference>
<comment type="function">
    <text evidence="1">The purine nucleoside phosphorylases catalyze the phosphorolytic breakdown of the N-glycosidic bond in the beta-(deoxy)ribonucleoside molecules, with the formation of the corresponding free purine bases and pentose-1-phosphate. Cleaves guanosine, inosine, 2'-deoxyguanosine and 2'-deoxyinosine.</text>
</comment>
<evidence type="ECO:0000256" key="5">
    <source>
        <dbReference type="ARBA" id="ARBA00022553"/>
    </source>
</evidence>